<keyword evidence="1" id="KW-0812">Transmembrane</keyword>
<dbReference type="GeneID" id="61167653"/>
<feature type="transmembrane region" description="Helical" evidence="1">
    <location>
        <begin position="89"/>
        <end position="110"/>
    </location>
</feature>
<dbReference type="AlphaFoldDB" id="A0A378PD04"/>
<feature type="transmembrane region" description="Helical" evidence="1">
    <location>
        <begin position="12"/>
        <end position="31"/>
    </location>
</feature>
<feature type="transmembrane region" description="Helical" evidence="1">
    <location>
        <begin position="37"/>
        <end position="58"/>
    </location>
</feature>
<evidence type="ECO:0000313" key="3">
    <source>
        <dbReference type="Proteomes" id="UP000255284"/>
    </source>
</evidence>
<comment type="caution">
    <text evidence="2">The sequence shown here is derived from an EMBL/GenBank/DDBJ whole genome shotgun (WGS) entry which is preliminary data.</text>
</comment>
<proteinExistence type="predicted"/>
<gene>
    <name evidence="2" type="ORF">NCTC11819_00079</name>
</gene>
<reference evidence="2 3" key="1">
    <citation type="submission" date="2018-06" db="EMBL/GenBank/DDBJ databases">
        <authorList>
            <consortium name="Pathogen Informatics"/>
            <person name="Doyle S."/>
        </authorList>
    </citation>
    <scope>NUCLEOTIDE SEQUENCE [LARGE SCALE GENOMIC DNA]</scope>
    <source>
        <strain evidence="2 3">NCTC11819</strain>
    </source>
</reference>
<evidence type="ECO:0000256" key="1">
    <source>
        <dbReference type="SAM" id="Phobius"/>
    </source>
</evidence>
<evidence type="ECO:0000313" key="2">
    <source>
        <dbReference type="EMBL" id="STO15540.1"/>
    </source>
</evidence>
<keyword evidence="1" id="KW-0472">Membrane</keyword>
<dbReference type="Proteomes" id="UP000255284">
    <property type="component" value="Unassembled WGS sequence"/>
</dbReference>
<keyword evidence="1" id="KW-1133">Transmembrane helix</keyword>
<protein>
    <submittedName>
        <fullName evidence="2">Uncharacterized protein</fullName>
    </submittedName>
</protein>
<dbReference type="EMBL" id="UGGQ01000006">
    <property type="protein sequence ID" value="STO15540.1"/>
    <property type="molecule type" value="Genomic_DNA"/>
</dbReference>
<sequence>MKPKLPVRETWGRLAALLVCYLLIPLLWRLSTPETGIVSAITTLFLIFPAIVLALSAWDGAKRGFGILWIICPFLFWLLPTFIYMNDSALAWGVFYTGLAVLSNSTAAFLTRDTRDTRDTPTAADPR</sequence>
<accession>A0A378PD04</accession>
<organism evidence="2 3">
    <name type="scientific">Mobiluncus mulieris</name>
    <dbReference type="NCBI Taxonomy" id="2052"/>
    <lineage>
        <taxon>Bacteria</taxon>
        <taxon>Bacillati</taxon>
        <taxon>Actinomycetota</taxon>
        <taxon>Actinomycetes</taxon>
        <taxon>Actinomycetales</taxon>
        <taxon>Actinomycetaceae</taxon>
        <taxon>Mobiluncus</taxon>
    </lineage>
</organism>
<dbReference type="RefSeq" id="WP_114990239.1">
    <property type="nucleotide sequence ID" value="NZ_CAMPNB010000010.1"/>
</dbReference>
<feature type="transmembrane region" description="Helical" evidence="1">
    <location>
        <begin position="65"/>
        <end position="83"/>
    </location>
</feature>
<name>A0A378PD04_9ACTO</name>